<dbReference type="AlphaFoldDB" id="A0A521BSZ0"/>
<dbReference type="RefSeq" id="WP_142492316.1">
    <property type="nucleotide sequence ID" value="NZ_FXTO01000004.1"/>
</dbReference>
<name>A0A521BSZ0_9RHOB</name>
<keyword evidence="2" id="KW-1185">Reference proteome</keyword>
<organism evidence="1 2">
    <name type="scientific">Thalassovita litoralis</name>
    <dbReference type="NCBI Taxonomy" id="1010611"/>
    <lineage>
        <taxon>Bacteria</taxon>
        <taxon>Pseudomonadati</taxon>
        <taxon>Pseudomonadota</taxon>
        <taxon>Alphaproteobacteria</taxon>
        <taxon>Rhodobacterales</taxon>
        <taxon>Roseobacteraceae</taxon>
        <taxon>Thalassovita</taxon>
    </lineage>
</organism>
<dbReference type="Proteomes" id="UP000316030">
    <property type="component" value="Unassembled WGS sequence"/>
</dbReference>
<dbReference type="EMBL" id="FXTO01000004">
    <property type="protein sequence ID" value="SMO50273.1"/>
    <property type="molecule type" value="Genomic_DNA"/>
</dbReference>
<protein>
    <submittedName>
        <fullName evidence="1">Uncharacterized protein</fullName>
    </submittedName>
</protein>
<proteinExistence type="predicted"/>
<sequence length="63" mass="7003">MALQQFDPLWDELFPAEQTRIIALSVKRVDIGTDAISVRMRIDGLAELAQELMQSAEDKDAAA</sequence>
<reference evidence="1 2" key="1">
    <citation type="submission" date="2017-05" db="EMBL/GenBank/DDBJ databases">
        <authorList>
            <person name="Varghese N."/>
            <person name="Submissions S."/>
        </authorList>
    </citation>
    <scope>NUCLEOTIDE SEQUENCE [LARGE SCALE GENOMIC DNA]</scope>
    <source>
        <strain evidence="1 2">DSM 29506</strain>
    </source>
</reference>
<gene>
    <name evidence="1" type="ORF">SAMN06265173_10444</name>
</gene>
<dbReference type="OrthoDB" id="7277848at2"/>
<evidence type="ECO:0000313" key="1">
    <source>
        <dbReference type="EMBL" id="SMO50273.1"/>
    </source>
</evidence>
<evidence type="ECO:0000313" key="2">
    <source>
        <dbReference type="Proteomes" id="UP000316030"/>
    </source>
</evidence>
<accession>A0A521BSZ0</accession>